<proteinExistence type="predicted"/>
<evidence type="ECO:0000313" key="1">
    <source>
        <dbReference type="EMBL" id="CAA9568376.1"/>
    </source>
</evidence>
<dbReference type="EMBL" id="CADCWG010000220">
    <property type="protein sequence ID" value="CAA9568376.1"/>
    <property type="molecule type" value="Genomic_DNA"/>
</dbReference>
<reference evidence="1" key="1">
    <citation type="submission" date="2020-02" db="EMBL/GenBank/DDBJ databases">
        <authorList>
            <person name="Meier V. D."/>
        </authorList>
    </citation>
    <scope>NUCLEOTIDE SEQUENCE</scope>
    <source>
        <strain evidence="1">AVDCRST_MAG49</strain>
    </source>
</reference>
<name>A0A6J4V685_9BACT</name>
<gene>
    <name evidence="1" type="ORF">AVDCRST_MAG49-3324</name>
</gene>
<dbReference type="AlphaFoldDB" id="A0A6J4V685"/>
<accession>A0A6J4V685</accession>
<organism evidence="1">
    <name type="scientific">uncultured Thermomicrobiales bacterium</name>
    <dbReference type="NCBI Taxonomy" id="1645740"/>
    <lineage>
        <taxon>Bacteria</taxon>
        <taxon>Pseudomonadati</taxon>
        <taxon>Thermomicrobiota</taxon>
        <taxon>Thermomicrobia</taxon>
        <taxon>Thermomicrobiales</taxon>
        <taxon>environmental samples</taxon>
    </lineage>
</organism>
<sequence>MQHVVVGHQGLIVADQVAVMTRHSAIAHRQPSGVRWLSRGRRVP</sequence>
<protein>
    <submittedName>
        <fullName evidence="1">Uncharacterized protein</fullName>
    </submittedName>
</protein>